<dbReference type="PANTHER" id="PTHR11709">
    <property type="entry name" value="MULTI-COPPER OXIDASE"/>
    <property type="match status" value="1"/>
</dbReference>
<feature type="domain" description="Plastocyanin-like" evidence="4">
    <location>
        <begin position="171"/>
        <end position="221"/>
    </location>
</feature>
<sequence>MGRDATLRRVGAGLGAVVLASAGLGGCGGEDEGPGGPKEPPAYEDPVELQPDGEGVLQLRYGPSAVEIGGRRFCLRTYNGRLNGPTIRIPRGEARRVRVDLHNDFTKSDYREIAGMMGHGRRSCHDFNLTNLHGHGLHVQPNLATPVPGDACEGSGCASGQRYYGDHVLHEVGPGEMARYRWDLDEDGTHHEGTNWYHPHIHGATAIQVMDGAAGALIIEGALDEMPELTRARERVVVMTQVAIDHENTVPLKEGEACTEDNLSVTDFLAVEARRATLINGKLAPRMVTAKGQVERWRLVYAGSPDELGIKLHVGLDARCARFDPRPIAMTQIARDGITLPQFYESDTAWVSPGYRIDLVVKMPEEEQTLCLVARRVTDPLGSVIASIEVTEKAGAPTETRLPREADVAKLAPPTTWTGQVDGVTREVSCEAVTEVHQKVVLLVPTPGEDPPNLHGDVSLSSCDPSEHGHDGHDTEGPACLCPDPNINCRRFDERRSWGYRSDRVMTVDTSERWQIRAFDGHPFHIHINPFLVCPNRSNKEPNFAHFRDTMWVQAEDGARDVLMHFRKFTGQFVAHCHKLNHEDEGMMELVEICAAGDRECLCLGTDENGACISQAGCLPEDTQCQFAEAATAAYPAPPLPDPTLCGP</sequence>
<reference evidence="5 6" key="1">
    <citation type="submission" date="2015-07" db="EMBL/GenBank/DDBJ databases">
        <title>Genome analysis of myxobacterium Chondromyces crocatus Cm c5 reveals a high potential for natural compound synthesis and the genetic basis for the loss of fruiting body formation.</title>
        <authorList>
            <person name="Zaburannyi N."/>
            <person name="Bunk B."/>
            <person name="Maier J."/>
            <person name="Overmann J."/>
            <person name="Mueller R."/>
        </authorList>
    </citation>
    <scope>NUCLEOTIDE SEQUENCE [LARGE SCALE GENOMIC DNA]</scope>
    <source>
        <strain evidence="5 6">Cm c5</strain>
    </source>
</reference>
<dbReference type="Pfam" id="PF07732">
    <property type="entry name" value="Cu-oxidase_3"/>
    <property type="match status" value="1"/>
</dbReference>
<evidence type="ECO:0000259" key="3">
    <source>
        <dbReference type="Pfam" id="PF07731"/>
    </source>
</evidence>
<accession>A0A0K1EPR5</accession>
<dbReference type="InterPro" id="IPR011706">
    <property type="entry name" value="Cu-oxidase_C"/>
</dbReference>
<protein>
    <submittedName>
        <fullName evidence="5">Multicopper oxidase</fullName>
    </submittedName>
</protein>
<dbReference type="GO" id="GO:0016491">
    <property type="term" value="F:oxidoreductase activity"/>
    <property type="evidence" value="ECO:0007669"/>
    <property type="project" value="UniProtKB-KW"/>
</dbReference>
<dbReference type="CDD" id="cd13853">
    <property type="entry name" value="CuRO_1_Tth-MCO_like"/>
    <property type="match status" value="1"/>
</dbReference>
<evidence type="ECO:0000313" key="6">
    <source>
        <dbReference type="Proteomes" id="UP000067626"/>
    </source>
</evidence>
<dbReference type="PROSITE" id="PS51257">
    <property type="entry name" value="PROKAR_LIPOPROTEIN"/>
    <property type="match status" value="1"/>
</dbReference>
<evidence type="ECO:0000256" key="1">
    <source>
        <dbReference type="ARBA" id="ARBA00022723"/>
    </source>
</evidence>
<dbReference type="PROSITE" id="PS00080">
    <property type="entry name" value="MULTICOPPER_OXIDASE2"/>
    <property type="match status" value="1"/>
</dbReference>
<dbReference type="GO" id="GO:0005507">
    <property type="term" value="F:copper ion binding"/>
    <property type="evidence" value="ECO:0007669"/>
    <property type="project" value="InterPro"/>
</dbReference>
<feature type="domain" description="Plastocyanin-like" evidence="3">
    <location>
        <begin position="500"/>
        <end position="588"/>
    </location>
</feature>
<evidence type="ECO:0000313" key="5">
    <source>
        <dbReference type="EMBL" id="AKT42598.1"/>
    </source>
</evidence>
<dbReference type="Pfam" id="PF07731">
    <property type="entry name" value="Cu-oxidase_2"/>
    <property type="match status" value="1"/>
</dbReference>
<evidence type="ECO:0000256" key="2">
    <source>
        <dbReference type="ARBA" id="ARBA00023002"/>
    </source>
</evidence>
<dbReference type="OrthoDB" id="9757546at2"/>
<keyword evidence="2" id="KW-0560">Oxidoreductase</keyword>
<dbReference type="Gene3D" id="2.60.40.420">
    <property type="entry name" value="Cupredoxins - blue copper proteins"/>
    <property type="match status" value="3"/>
</dbReference>
<organism evidence="5 6">
    <name type="scientific">Chondromyces crocatus</name>
    <dbReference type="NCBI Taxonomy" id="52"/>
    <lineage>
        <taxon>Bacteria</taxon>
        <taxon>Pseudomonadati</taxon>
        <taxon>Myxococcota</taxon>
        <taxon>Polyangia</taxon>
        <taxon>Polyangiales</taxon>
        <taxon>Polyangiaceae</taxon>
        <taxon>Chondromyces</taxon>
    </lineage>
</organism>
<dbReference type="Proteomes" id="UP000067626">
    <property type="component" value="Chromosome"/>
</dbReference>
<dbReference type="InterPro" id="IPR002355">
    <property type="entry name" value="Cu_oxidase_Cu_BS"/>
</dbReference>
<dbReference type="RefSeq" id="WP_050434197.1">
    <property type="nucleotide sequence ID" value="NZ_CP012159.1"/>
</dbReference>
<dbReference type="SUPFAM" id="SSF49503">
    <property type="entry name" value="Cupredoxins"/>
    <property type="match status" value="3"/>
</dbReference>
<keyword evidence="6" id="KW-1185">Reference proteome</keyword>
<evidence type="ECO:0000259" key="4">
    <source>
        <dbReference type="Pfam" id="PF07732"/>
    </source>
</evidence>
<keyword evidence="1" id="KW-0479">Metal-binding</keyword>
<dbReference type="AlphaFoldDB" id="A0A0K1EPR5"/>
<dbReference type="KEGG" id="ccro:CMC5_068250"/>
<dbReference type="InterPro" id="IPR011707">
    <property type="entry name" value="Cu-oxidase-like_N"/>
</dbReference>
<proteinExistence type="predicted"/>
<dbReference type="STRING" id="52.CMC5_068250"/>
<name>A0A0K1EPR5_CHOCO</name>
<dbReference type="InterPro" id="IPR045087">
    <property type="entry name" value="Cu-oxidase_fam"/>
</dbReference>
<dbReference type="PATRIC" id="fig|52.7.peg.7490"/>
<dbReference type="EMBL" id="CP012159">
    <property type="protein sequence ID" value="AKT42598.1"/>
    <property type="molecule type" value="Genomic_DNA"/>
</dbReference>
<dbReference type="PANTHER" id="PTHR11709:SF518">
    <property type="entry name" value="MULTICOPPER OXIDASE"/>
    <property type="match status" value="1"/>
</dbReference>
<dbReference type="InterPro" id="IPR008972">
    <property type="entry name" value="Cupredoxin"/>
</dbReference>
<gene>
    <name evidence="5" type="primary">yacK</name>
    <name evidence="5" type="ORF">CMC5_068250</name>
</gene>